<protein>
    <submittedName>
        <fullName evidence="1">Uncharacterized protein</fullName>
    </submittedName>
</protein>
<dbReference type="EMBL" id="LWGR01000009">
    <property type="protein sequence ID" value="KZM72266.1"/>
    <property type="molecule type" value="Genomic_DNA"/>
</dbReference>
<gene>
    <name evidence="1" type="ORF">AWN90_36945</name>
</gene>
<evidence type="ECO:0000313" key="1">
    <source>
        <dbReference type="EMBL" id="KZM72266.1"/>
    </source>
</evidence>
<organism evidence="1 2">
    <name type="scientific">Nocardia terpenica</name>
    <dbReference type="NCBI Taxonomy" id="455432"/>
    <lineage>
        <taxon>Bacteria</taxon>
        <taxon>Bacillati</taxon>
        <taxon>Actinomycetota</taxon>
        <taxon>Actinomycetes</taxon>
        <taxon>Mycobacteriales</taxon>
        <taxon>Nocardiaceae</taxon>
        <taxon>Nocardia</taxon>
    </lineage>
</organism>
<accession>A0A164LCT3</accession>
<proteinExistence type="predicted"/>
<reference evidence="1 2" key="1">
    <citation type="submission" date="2016-04" db="EMBL/GenBank/DDBJ databases">
        <authorList>
            <person name="Evans L.H."/>
            <person name="Alamgir A."/>
            <person name="Owens N."/>
            <person name="Weber N.D."/>
            <person name="Virtaneva K."/>
            <person name="Barbian K."/>
            <person name="Babar A."/>
            <person name="Rosenke K."/>
        </authorList>
    </citation>
    <scope>NUCLEOTIDE SEQUENCE [LARGE SCALE GENOMIC DNA]</scope>
    <source>
        <strain evidence="1 2">IFM 0406</strain>
    </source>
</reference>
<keyword evidence="2" id="KW-1185">Reference proteome</keyword>
<dbReference type="RefSeq" id="WP_067592738.1">
    <property type="nucleotide sequence ID" value="NZ_JABMCZ010000001.1"/>
</dbReference>
<dbReference type="STRING" id="455432.AWN90_36945"/>
<name>A0A164LCT3_9NOCA</name>
<comment type="caution">
    <text evidence="1">The sequence shown here is derived from an EMBL/GenBank/DDBJ whole genome shotgun (WGS) entry which is preliminary data.</text>
</comment>
<evidence type="ECO:0000313" key="2">
    <source>
        <dbReference type="Proteomes" id="UP000076512"/>
    </source>
</evidence>
<dbReference type="AlphaFoldDB" id="A0A164LCT3"/>
<dbReference type="Proteomes" id="UP000076512">
    <property type="component" value="Unassembled WGS sequence"/>
</dbReference>
<sequence>MFVPTSILESLDALLEYNWDDEQRDYAENGFEPGHLFEHMGRLAFWRKKMSSPDPTLELRVDEKLFAAAAARTEVPVDGDWAAGWTDALFSLIRATAEVEESPGGVMFSVTGLAERADVTYDTDYDECGEIRGIELFVESCNSETRLARVYYDSFDRINEPRYLPWRRDIATGEQLLLAVISDLNHALREVRNTFVR</sequence>